<feature type="domain" description="Ig-like" evidence="8">
    <location>
        <begin position="44"/>
        <end position="130"/>
    </location>
</feature>
<accession>A0A643CGS8</accession>
<keyword evidence="3" id="KW-0597">Phosphoprotein</keyword>
<evidence type="ECO:0000256" key="5">
    <source>
        <dbReference type="ARBA" id="ARBA00023157"/>
    </source>
</evidence>
<feature type="non-terminal residue" evidence="9">
    <location>
        <position position="1478"/>
    </location>
</feature>
<dbReference type="InterPro" id="IPR036179">
    <property type="entry name" value="Ig-like_dom_sf"/>
</dbReference>
<feature type="domain" description="Ig-like" evidence="8">
    <location>
        <begin position="1027"/>
        <end position="1112"/>
    </location>
</feature>
<evidence type="ECO:0000256" key="4">
    <source>
        <dbReference type="ARBA" id="ARBA00022737"/>
    </source>
</evidence>
<protein>
    <recommendedName>
        <fullName evidence="8">Ig-like domain-containing protein</fullName>
    </recommendedName>
</protein>
<keyword evidence="2" id="KW-0963">Cytoplasm</keyword>
<evidence type="ECO:0000256" key="6">
    <source>
        <dbReference type="ARBA" id="ARBA00023319"/>
    </source>
</evidence>
<evidence type="ECO:0000256" key="1">
    <source>
        <dbReference type="ARBA" id="ARBA00004496"/>
    </source>
</evidence>
<dbReference type="Proteomes" id="UP000437017">
    <property type="component" value="Unassembled WGS sequence"/>
</dbReference>
<dbReference type="FunFam" id="2.60.40.10:FF:000464">
    <property type="entry name" value="Putative obscurin-like protein 1"/>
    <property type="match status" value="1"/>
</dbReference>
<reference evidence="9 10" key="1">
    <citation type="journal article" date="2019" name="PLoS ONE">
        <title>Genomic analyses reveal an absence of contemporary introgressive admixture between fin whales and blue whales, despite known hybrids.</title>
        <authorList>
            <person name="Westbury M.V."/>
            <person name="Petersen B."/>
            <person name="Lorenzen E.D."/>
        </authorList>
    </citation>
    <scope>NUCLEOTIDE SEQUENCE [LARGE SCALE GENOMIC DNA]</scope>
    <source>
        <strain evidence="9">FinWhale-01</strain>
    </source>
</reference>
<comment type="caution">
    <text evidence="9">The sequence shown here is derived from an EMBL/GenBank/DDBJ whole genome shotgun (WGS) entry which is preliminary data.</text>
</comment>
<dbReference type="PANTHER" id="PTHR35971:SF6">
    <property type="entry name" value="OBSCURIN-LIKE PROTEIN 1"/>
    <property type="match status" value="1"/>
</dbReference>
<dbReference type="PROSITE" id="PS50835">
    <property type="entry name" value="IG_LIKE"/>
    <property type="match status" value="9"/>
</dbReference>
<evidence type="ECO:0000256" key="7">
    <source>
        <dbReference type="SAM" id="MobiDB-lite"/>
    </source>
</evidence>
<dbReference type="Gene3D" id="2.60.40.10">
    <property type="entry name" value="Immunoglobulins"/>
    <property type="match status" value="13"/>
</dbReference>
<comment type="subcellular location">
    <subcellularLocation>
        <location evidence="1">Cytoplasm</location>
    </subcellularLocation>
</comment>
<keyword evidence="6" id="KW-0393">Immunoglobulin domain</keyword>
<dbReference type="GO" id="GO:0005737">
    <property type="term" value="C:cytoplasm"/>
    <property type="evidence" value="ECO:0007669"/>
    <property type="project" value="UniProtKB-SubCell"/>
</dbReference>
<feature type="domain" description="Ig-like" evidence="8">
    <location>
        <begin position="424"/>
        <end position="510"/>
    </location>
</feature>
<dbReference type="InterPro" id="IPR003599">
    <property type="entry name" value="Ig_sub"/>
</dbReference>
<keyword evidence="4" id="KW-0677">Repeat</keyword>
<dbReference type="InterPro" id="IPR007110">
    <property type="entry name" value="Ig-like_dom"/>
</dbReference>
<dbReference type="OrthoDB" id="9355041at2759"/>
<evidence type="ECO:0000313" key="10">
    <source>
        <dbReference type="Proteomes" id="UP000437017"/>
    </source>
</evidence>
<dbReference type="FunFam" id="2.60.40.10:FF:000963">
    <property type="entry name" value="Obscurin like 1"/>
    <property type="match status" value="1"/>
</dbReference>
<feature type="domain" description="Ig-like" evidence="8">
    <location>
        <begin position="1420"/>
        <end position="1478"/>
    </location>
</feature>
<organism evidence="9 10">
    <name type="scientific">Balaenoptera physalus</name>
    <name type="common">Fin whale</name>
    <name type="synonym">Balaena physalus</name>
    <dbReference type="NCBI Taxonomy" id="9770"/>
    <lineage>
        <taxon>Eukaryota</taxon>
        <taxon>Metazoa</taxon>
        <taxon>Chordata</taxon>
        <taxon>Craniata</taxon>
        <taxon>Vertebrata</taxon>
        <taxon>Euteleostomi</taxon>
        <taxon>Mammalia</taxon>
        <taxon>Eutheria</taxon>
        <taxon>Laurasiatheria</taxon>
        <taxon>Artiodactyla</taxon>
        <taxon>Whippomorpha</taxon>
        <taxon>Cetacea</taxon>
        <taxon>Mysticeti</taxon>
        <taxon>Balaenopteridae</taxon>
        <taxon>Balaenoptera</taxon>
    </lineage>
</organism>
<keyword evidence="5" id="KW-1015">Disulfide bond</keyword>
<dbReference type="Pfam" id="PF07679">
    <property type="entry name" value="I-set"/>
    <property type="match status" value="7"/>
</dbReference>
<feature type="domain" description="Ig-like" evidence="8">
    <location>
        <begin position="678"/>
        <end position="769"/>
    </location>
</feature>
<feature type="domain" description="Ig-like" evidence="8">
    <location>
        <begin position="514"/>
        <end position="591"/>
    </location>
</feature>
<dbReference type="FunFam" id="2.60.40.10:FF:000502">
    <property type="entry name" value="obscurin-like protein 1 isoform X2"/>
    <property type="match status" value="1"/>
</dbReference>
<feature type="domain" description="Ig-like" evidence="8">
    <location>
        <begin position="770"/>
        <end position="857"/>
    </location>
</feature>
<dbReference type="EMBL" id="SGJD01001577">
    <property type="protein sequence ID" value="KAB0399312.1"/>
    <property type="molecule type" value="Genomic_DNA"/>
</dbReference>
<feature type="domain" description="Ig-like" evidence="8">
    <location>
        <begin position="1300"/>
        <end position="1374"/>
    </location>
</feature>
<dbReference type="FunFam" id="2.60.40.10:FF:000211">
    <property type="entry name" value="Obscurin-like protein 1"/>
    <property type="match status" value="2"/>
</dbReference>
<dbReference type="SMART" id="SM00409">
    <property type="entry name" value="IG"/>
    <property type="match status" value="11"/>
</dbReference>
<dbReference type="PANTHER" id="PTHR35971">
    <property type="entry name" value="SI:DKEY-31G6.6"/>
    <property type="match status" value="1"/>
</dbReference>
<dbReference type="InterPro" id="IPR013098">
    <property type="entry name" value="Ig_I-set"/>
</dbReference>
<dbReference type="FunFam" id="2.60.40.10:FF:000623">
    <property type="entry name" value="obscurin-like protein 1 isoform X2"/>
    <property type="match status" value="1"/>
</dbReference>
<feature type="non-terminal residue" evidence="9">
    <location>
        <position position="1"/>
    </location>
</feature>
<dbReference type="CDD" id="cd00096">
    <property type="entry name" value="Ig"/>
    <property type="match status" value="3"/>
</dbReference>
<sequence>TFWVNEGKHAKFRCYAKDRGLYVCAARNSAGQTLSAVQLHVKEPRLRFTRPLQDVEGREHGIVVLECKVPNSRIPTAWFREDQRLLPCRKYEQIEEGTVRRLIIHRLKADDDGVYLCEMRGRVRTVANVTVKGRLARPILKRLPRKLDVFEGENAVLLVETREAGVEGRWSRDGEDLPATCQSSSGHMHALVLPGVTREDAGEVTFSLGNSRTTTLLRVKCEGLQTPRQPPQGLDRRVRAGGSEGCGRLEQGSDANPAFVSGVKHNPPGPPVLAEMFKGHRNTKAGAVEVPGDCVPSEGDYRFRVCTVSEHGRSSHVVFHGSAHLARLVAGLDDVQVYDGEDAVFSLDLSTIIQGTWFLNGEELKSNEPEGQVEPGALRYRVEQKGLQHRLILQAVKHQDSGALVGFSCPGVQDSAALTIQESPVHILSPQDKVSLTFTTSERVVLTCELSRVDFPASWYKDGQKVEESESLVVKMDGRKHRLIMPEAQVQDSGEFECRTEGVSAFFSVSVQDPPVHILDPREHVFVHAITSECVMLTCEVDREDAPVHWYKDGQEVEESDFVVLENEGPHHRLVYVAAVRLERVVLTCELCRPWAEVRWTKDGEEVVESPALLLQKEDTVRRLVLPAVQLEDSGEGPNAKGTRKCPGDLILGDLQDGSREADGEFVTGCGCPHSAEPPVRIIYPRDEVTLVAVSLECVVLMCELSREDAPVRWYKDGLEVEESEALVLESDGPRRRLVLPAAQPEDGGEFVCDAGDDSAFFTVTVTATPERIVHPAARSLDLQFGAPGRVELRCEVAPAGSQVRWYKDGLEVEASDALQLGAKGPTRTLTLPHAQPEDAGEYVCETRDEAVTFNVSLAGGYSRPAKVREPPVQFLAPEAAPSPLCVAPGEPLVLSWAAPGDPSLSFTVQVAGGDLELAVHLSRPGGPVRWYKDGERLASQGRVQLEQDGARQVLRVQGARSRDAGEYLCDTPQDSRIFLVSVEGNSAPLTGPPRATRPNHSGPPRPDPTSLPLAPTNACVTIPEPPPVKLGSELTPLTVHEGDDATFRCEVSPPDADVTWLHNGAIVTPGPQLEVAQNGSSRILTVRGCQLEDAGTVTAQAGGTSTSARLHVRAPAITGDRSLRGSRGSAHQAPWPPLSFSPETELLFLRRLRDVRAEEGQDVCLEVETGRDGHVYRLFIHGVVLADQGTYGCESHHDRTLARLSVKPRQLRVLRPLEDVTVIEGGSATFQLELSQEDVTGEWARGGVRLQPGPTCQIHAEGHAHCLVLSGLGLADSGCISFTVDALRCAARLTVREAPVTIVRGPQDLEVTEGDTATFECELSQALADVTWEKDGQPLTPSPRLRLQALGTRRLLQLRRCGPLDSGTYSCVVGMARAGPVHLGVRGKKHILVLSELRAEDSGEVRFQAGPAQSVAQLEVEVCWLREGVALCPGDKYELRSHGHTHSLVIHDVRPEDQGTYCCQAGQDSAHTRLMVE</sequence>
<dbReference type="FunFam" id="2.60.40.10:FF:001210">
    <property type="entry name" value="Obscurin like 1"/>
    <property type="match status" value="1"/>
</dbReference>
<keyword evidence="10" id="KW-1185">Reference proteome</keyword>
<dbReference type="SUPFAM" id="SSF48726">
    <property type="entry name" value="Immunoglobulin"/>
    <property type="match status" value="12"/>
</dbReference>
<evidence type="ECO:0000256" key="3">
    <source>
        <dbReference type="ARBA" id="ARBA00022553"/>
    </source>
</evidence>
<dbReference type="InterPro" id="IPR003598">
    <property type="entry name" value="Ig_sub2"/>
</dbReference>
<dbReference type="InterPro" id="IPR052385">
    <property type="entry name" value="Obscurin/Obscurin-like_Reg"/>
</dbReference>
<feature type="region of interest" description="Disordered" evidence="7">
    <location>
        <begin position="985"/>
        <end position="1017"/>
    </location>
</feature>
<dbReference type="InterPro" id="IPR013783">
    <property type="entry name" value="Ig-like_fold"/>
</dbReference>
<name>A0A643CGS8_BALPH</name>
<evidence type="ECO:0000313" key="9">
    <source>
        <dbReference type="EMBL" id="KAB0399312.1"/>
    </source>
</evidence>
<evidence type="ECO:0000256" key="2">
    <source>
        <dbReference type="ARBA" id="ARBA00022490"/>
    </source>
</evidence>
<evidence type="ECO:0000259" key="8">
    <source>
        <dbReference type="PROSITE" id="PS50835"/>
    </source>
</evidence>
<dbReference type="SMART" id="SM00408">
    <property type="entry name" value="IGc2"/>
    <property type="match status" value="8"/>
</dbReference>
<gene>
    <name evidence="9" type="ORF">E2I00_003132</name>
</gene>
<feature type="domain" description="Ig-like" evidence="8">
    <location>
        <begin position="878"/>
        <end position="970"/>
    </location>
</feature>
<proteinExistence type="predicted"/>
<dbReference type="FunFam" id="2.60.40.10:FF:001002">
    <property type="entry name" value="obscurin-like protein 1 isoform X2"/>
    <property type="match status" value="1"/>
</dbReference>
<dbReference type="FunFam" id="2.60.40.10:FF:000241">
    <property type="entry name" value="obscurin-like protein 1 isoform X2"/>
    <property type="match status" value="2"/>
</dbReference>